<sequence>MPTPTASPGSPASGASASPGGMTSRRRAPRKRSAYGNIREVHPGRWQARYTGPDKKRRPIGTFGSYEEANTALATVLADVYRGTYREPEAGDVLLSDYARTWLSVRELKPRTRRGYSDLLSHWILAPLDVPGTARTINLGELPLRSITHGVITEWYGALKVATAASAKAWLERSTGPSDAANVRAWARQNGQPVKDSGRMPATLWNGWRAAGSPQVVETVERSDAVTGRTQAARAYSLLRTICNDAVRDRHIDANPCTIRGAAQTRPAERVIPAGSVVDNIAAACTGGSERYRAAVVVAAWSALRAGELFALRRQDVERTASGGVRLRVRRAMVDEPGKPVSYGPPKSEAGKRPVHLPPPAARALLTHLEKFTGPGPQALVFTTSTGRPVRGGQRSQMFRRAKARAGMPPEIRWHDLRHLAATRAAEAGATLAELKQRLGHSTVAAAMIYQHATNEGDARLAERMAALDGGNVLPFPGQRYA</sequence>
<dbReference type="InterPro" id="IPR010998">
    <property type="entry name" value="Integrase_recombinase_N"/>
</dbReference>
<name>A0ABP4ZGA2_9MICO</name>
<evidence type="ECO:0000256" key="4">
    <source>
        <dbReference type="SAM" id="MobiDB-lite"/>
    </source>
</evidence>
<dbReference type="InterPro" id="IPR036625">
    <property type="entry name" value="E3-bd_dom_sf"/>
</dbReference>
<dbReference type="PROSITE" id="PS51898">
    <property type="entry name" value="TYR_RECOMBINASE"/>
    <property type="match status" value="1"/>
</dbReference>
<keyword evidence="7" id="KW-1185">Reference proteome</keyword>
<accession>A0ABP4ZGA2</accession>
<proteinExistence type="inferred from homology"/>
<feature type="compositionally biased region" description="Basic residues" evidence="4">
    <location>
        <begin position="24"/>
        <end position="33"/>
    </location>
</feature>
<dbReference type="SUPFAM" id="SSF56349">
    <property type="entry name" value="DNA breaking-rejoining enzymes"/>
    <property type="match status" value="1"/>
</dbReference>
<comment type="caution">
    <text evidence="6">The sequence shown here is derived from an EMBL/GenBank/DDBJ whole genome shotgun (WGS) entry which is preliminary data.</text>
</comment>
<dbReference type="Gene3D" id="4.10.320.10">
    <property type="entry name" value="E3-binding domain"/>
    <property type="match status" value="1"/>
</dbReference>
<dbReference type="Gene3D" id="1.10.150.130">
    <property type="match status" value="1"/>
</dbReference>
<evidence type="ECO:0000256" key="2">
    <source>
        <dbReference type="ARBA" id="ARBA00023125"/>
    </source>
</evidence>
<gene>
    <name evidence="6" type="ORF">GCM10009751_09090</name>
</gene>
<organism evidence="6 7">
    <name type="scientific">Myceligenerans crystallogenes</name>
    <dbReference type="NCBI Taxonomy" id="316335"/>
    <lineage>
        <taxon>Bacteria</taxon>
        <taxon>Bacillati</taxon>
        <taxon>Actinomycetota</taxon>
        <taxon>Actinomycetes</taxon>
        <taxon>Micrococcales</taxon>
        <taxon>Promicromonosporaceae</taxon>
        <taxon>Myceligenerans</taxon>
    </lineage>
</organism>
<reference evidence="7" key="1">
    <citation type="journal article" date="2019" name="Int. J. Syst. Evol. Microbiol.">
        <title>The Global Catalogue of Microorganisms (GCM) 10K type strain sequencing project: providing services to taxonomists for standard genome sequencing and annotation.</title>
        <authorList>
            <consortium name="The Broad Institute Genomics Platform"/>
            <consortium name="The Broad Institute Genome Sequencing Center for Infectious Disease"/>
            <person name="Wu L."/>
            <person name="Ma J."/>
        </authorList>
    </citation>
    <scope>NUCLEOTIDE SEQUENCE [LARGE SCALE GENOMIC DNA]</scope>
    <source>
        <strain evidence="7">JCM 14326</strain>
    </source>
</reference>
<dbReference type="Gene3D" id="1.10.443.10">
    <property type="entry name" value="Intergrase catalytic core"/>
    <property type="match status" value="1"/>
</dbReference>
<protein>
    <recommendedName>
        <fullName evidence="5">Tyr recombinase domain-containing protein</fullName>
    </recommendedName>
</protein>
<evidence type="ECO:0000313" key="6">
    <source>
        <dbReference type="EMBL" id="GAA1854466.1"/>
    </source>
</evidence>
<feature type="domain" description="Tyr recombinase" evidence="5">
    <location>
        <begin position="266"/>
        <end position="463"/>
    </location>
</feature>
<dbReference type="InterPro" id="IPR002104">
    <property type="entry name" value="Integrase_catalytic"/>
</dbReference>
<dbReference type="EMBL" id="BAAANL010000001">
    <property type="protein sequence ID" value="GAA1854466.1"/>
    <property type="molecule type" value="Genomic_DNA"/>
</dbReference>
<keyword evidence="3" id="KW-0233">DNA recombination</keyword>
<evidence type="ECO:0000256" key="3">
    <source>
        <dbReference type="ARBA" id="ARBA00023172"/>
    </source>
</evidence>
<comment type="similarity">
    <text evidence="1">Belongs to the 'phage' integrase family.</text>
</comment>
<evidence type="ECO:0000259" key="5">
    <source>
        <dbReference type="PROSITE" id="PS51898"/>
    </source>
</evidence>
<evidence type="ECO:0000313" key="7">
    <source>
        <dbReference type="Proteomes" id="UP001501094"/>
    </source>
</evidence>
<evidence type="ECO:0000256" key="1">
    <source>
        <dbReference type="ARBA" id="ARBA00008857"/>
    </source>
</evidence>
<dbReference type="InterPro" id="IPR013762">
    <property type="entry name" value="Integrase-like_cat_sf"/>
</dbReference>
<dbReference type="Proteomes" id="UP001501094">
    <property type="component" value="Unassembled WGS sequence"/>
</dbReference>
<feature type="region of interest" description="Disordered" evidence="4">
    <location>
        <begin position="1"/>
        <end position="38"/>
    </location>
</feature>
<dbReference type="InterPro" id="IPR050090">
    <property type="entry name" value="Tyrosine_recombinase_XerCD"/>
</dbReference>
<keyword evidence="2" id="KW-0238">DNA-binding</keyword>
<dbReference type="InterPro" id="IPR058717">
    <property type="entry name" value="Phage_L5_Integrase_N"/>
</dbReference>
<dbReference type="PANTHER" id="PTHR30349:SF64">
    <property type="entry name" value="PROPHAGE INTEGRASE INTD-RELATED"/>
    <property type="match status" value="1"/>
</dbReference>
<feature type="compositionally biased region" description="Low complexity" evidence="4">
    <location>
        <begin position="1"/>
        <end position="21"/>
    </location>
</feature>
<dbReference type="InterPro" id="IPR011010">
    <property type="entry name" value="DNA_brk_join_enz"/>
</dbReference>
<dbReference type="Pfam" id="PF00589">
    <property type="entry name" value="Phage_integrase"/>
    <property type="match status" value="1"/>
</dbReference>
<dbReference type="Pfam" id="PF26003">
    <property type="entry name" value="Integrase_N_phage"/>
    <property type="match status" value="1"/>
</dbReference>
<dbReference type="PANTHER" id="PTHR30349">
    <property type="entry name" value="PHAGE INTEGRASE-RELATED"/>
    <property type="match status" value="1"/>
</dbReference>